<evidence type="ECO:0000313" key="2">
    <source>
        <dbReference type="Proteomes" id="UP000693941"/>
    </source>
</evidence>
<dbReference type="Proteomes" id="UP000693941">
    <property type="component" value="Chromosome"/>
</dbReference>
<dbReference type="RefSeq" id="WP_218260744.1">
    <property type="nucleotide sequence ID" value="NZ_CP077715.1"/>
</dbReference>
<proteinExistence type="predicted"/>
<sequence>MWIPIIGKSKESSNESWSQVAKRSVAVIGYRSAGKTTFIGLLAVHIDYLASYDSGIKYRFIPGVNNFPYLLWSDILSMIREGRPLPPTEVTKAPYIGRLVVKYPKLLGNGELNIPIIDLAGELYQPIMDFIFDSKSKDFDYQKWNDSLRQRLESLGVTKEDLQLIYEFIFKAKAYLITINLEHALSSISASQNVKSNNYDATKSLLGRYFNVVTNLVNYRIERKDPPHVGIVLTHYDKVSDYIEGKLGYYVFEDYNYRIRLMNYIESTILNQLRNLRENVPIFISFYKPQSRLEEADNRTGVRLPDYPKQEYDNIFEWIKEALK</sequence>
<dbReference type="GeneID" id="65560697"/>
<organism evidence="1 2">
    <name type="scientific">Saccharolobus shibatae</name>
    <dbReference type="NCBI Taxonomy" id="2286"/>
    <lineage>
        <taxon>Archaea</taxon>
        <taxon>Thermoproteota</taxon>
        <taxon>Thermoprotei</taxon>
        <taxon>Sulfolobales</taxon>
        <taxon>Sulfolobaceae</taxon>
        <taxon>Saccharolobus</taxon>
    </lineage>
</organism>
<protein>
    <submittedName>
        <fullName evidence="1">Uncharacterized protein</fullName>
    </submittedName>
</protein>
<reference evidence="1" key="1">
    <citation type="journal article" date="2021" name="Environ. Microbiol.">
        <title>New insights into the diversity and evolution of the archaeal mobilome from three complete genomes of Saccharolobus shibatae.</title>
        <authorList>
            <person name="Medvedeva S."/>
            <person name="Brandt D."/>
            <person name="Cvirkaite-Krupovic V."/>
            <person name="Liu Y."/>
            <person name="Severinov K."/>
            <person name="Ishino S."/>
            <person name="Ishino Y."/>
            <person name="Prangishvili D."/>
            <person name="Kalinowski J."/>
            <person name="Krupovic M."/>
        </authorList>
    </citation>
    <scope>NUCLEOTIDE SEQUENCE</scope>
    <source>
        <strain evidence="1">BEU9</strain>
    </source>
</reference>
<dbReference type="AlphaFoldDB" id="A0A8F5BW92"/>
<evidence type="ECO:0000313" key="1">
    <source>
        <dbReference type="EMBL" id="QXJ32631.1"/>
    </source>
</evidence>
<dbReference type="EMBL" id="CP077715">
    <property type="protein sequence ID" value="QXJ32631.1"/>
    <property type="molecule type" value="Genomic_DNA"/>
</dbReference>
<accession>A0A8F5BW92</accession>
<name>A0A8F5BW92_9CREN</name>
<gene>
    <name evidence="1" type="ORF">J5U21_02282</name>
</gene>